<dbReference type="FunFam" id="3.60.110.10:FF:000004">
    <property type="entry name" value="Carbon-nitrogen hydrolase"/>
    <property type="match status" value="1"/>
</dbReference>
<gene>
    <name evidence="2" type="ORF">CTOB1V02_LOCUS16081</name>
</gene>
<proteinExistence type="predicted"/>
<accession>A0A7R9A004</accession>
<reference evidence="2" key="1">
    <citation type="submission" date="2020-11" db="EMBL/GenBank/DDBJ databases">
        <authorList>
            <person name="Tran Van P."/>
        </authorList>
    </citation>
    <scope>NUCLEOTIDE SEQUENCE</scope>
</reference>
<organism evidence="2">
    <name type="scientific">Cyprideis torosa</name>
    <dbReference type="NCBI Taxonomy" id="163714"/>
    <lineage>
        <taxon>Eukaryota</taxon>
        <taxon>Metazoa</taxon>
        <taxon>Ecdysozoa</taxon>
        <taxon>Arthropoda</taxon>
        <taxon>Crustacea</taxon>
        <taxon>Oligostraca</taxon>
        <taxon>Ostracoda</taxon>
        <taxon>Podocopa</taxon>
        <taxon>Podocopida</taxon>
        <taxon>Cytherocopina</taxon>
        <taxon>Cytheroidea</taxon>
        <taxon>Cytherideidae</taxon>
        <taxon>Cyprideis</taxon>
    </lineage>
</organism>
<dbReference type="InterPro" id="IPR003010">
    <property type="entry name" value="C-N_Hydrolase"/>
</dbReference>
<dbReference type="SUPFAM" id="SSF56317">
    <property type="entry name" value="Carbon-nitrogen hydrolase"/>
    <property type="match status" value="1"/>
</dbReference>
<dbReference type="PROSITE" id="PS50263">
    <property type="entry name" value="CN_HYDROLASE"/>
    <property type="match status" value="1"/>
</dbReference>
<keyword evidence="1" id="KW-0378">Hydrolase</keyword>
<evidence type="ECO:0000256" key="1">
    <source>
        <dbReference type="ARBA" id="ARBA00022801"/>
    </source>
</evidence>
<dbReference type="Pfam" id="PF00795">
    <property type="entry name" value="CN_hydrolase"/>
    <property type="match status" value="1"/>
</dbReference>
<evidence type="ECO:0000313" key="2">
    <source>
        <dbReference type="EMBL" id="CAD7238266.1"/>
    </source>
</evidence>
<protein>
    <submittedName>
        <fullName evidence="2">Uncharacterized protein</fullName>
    </submittedName>
</protein>
<sequence length="242" mass="27857">MKNELTITLVQTDNHWEKIDDNLEMLSNKIYGIQEEMDILLLPELFTTGFTMTGVNLGESMDGKTIGWMRDWASKKDCLVAGSVLIEEKGKLYNRFVAAFPSGELKHSDKRHLFSFAGEDEVFEQGTERLVFEFRGFRICPQICYDLRFPVWSRNTENFDLLLYVANWPDARMLAWDILLKARAIENMCYVAAVNRVGTDKNKLNYVGHSTVVDPMGENVLNFREAEEGIDSITINRTHIEK</sequence>
<dbReference type="Gene3D" id="3.60.110.10">
    <property type="entry name" value="Carbon-nitrogen hydrolase"/>
    <property type="match status" value="1"/>
</dbReference>
<feature type="non-terminal residue" evidence="2">
    <location>
        <position position="242"/>
    </location>
</feature>
<dbReference type="OrthoDB" id="8300217at2759"/>
<dbReference type="InterPro" id="IPR036526">
    <property type="entry name" value="C-N_Hydrolase_sf"/>
</dbReference>
<dbReference type="InterPro" id="IPR052737">
    <property type="entry name" value="Omega-amidase_YafV"/>
</dbReference>
<dbReference type="PANTHER" id="PTHR47799">
    <property type="entry name" value="OMEGA-AMIDASE YAFV"/>
    <property type="match status" value="1"/>
</dbReference>
<name>A0A7R9A004_9CRUS</name>
<dbReference type="AlphaFoldDB" id="A0A7R9A004"/>
<dbReference type="EMBL" id="OB698764">
    <property type="protein sequence ID" value="CAD7238266.1"/>
    <property type="molecule type" value="Genomic_DNA"/>
</dbReference>
<dbReference type="GO" id="GO:0106008">
    <property type="term" value="F:2-oxoglutaramate amidase activity"/>
    <property type="evidence" value="ECO:0007669"/>
    <property type="project" value="TreeGrafter"/>
</dbReference>
<dbReference type="GO" id="GO:0050152">
    <property type="term" value="F:omega-amidase activity"/>
    <property type="evidence" value="ECO:0007669"/>
    <property type="project" value="TreeGrafter"/>
</dbReference>
<dbReference type="PANTHER" id="PTHR47799:SF1">
    <property type="entry name" value="OMEGA-AMIDASE YAFV"/>
    <property type="match status" value="1"/>
</dbReference>